<feature type="compositionally biased region" description="Basic and acidic residues" evidence="1">
    <location>
        <begin position="82"/>
        <end position="113"/>
    </location>
</feature>
<feature type="region of interest" description="Disordered" evidence="1">
    <location>
        <begin position="249"/>
        <end position="312"/>
    </location>
</feature>
<gene>
    <name evidence="2" type="ORF">GTHE00462_LOCUS23917</name>
</gene>
<dbReference type="EMBL" id="HBKN01030754">
    <property type="protein sequence ID" value="CAE2315430.1"/>
    <property type="molecule type" value="Transcribed_RNA"/>
</dbReference>
<feature type="region of interest" description="Disordered" evidence="1">
    <location>
        <begin position="158"/>
        <end position="193"/>
    </location>
</feature>
<protein>
    <submittedName>
        <fullName evidence="2">Uncharacterized protein</fullName>
    </submittedName>
</protein>
<evidence type="ECO:0000313" key="2">
    <source>
        <dbReference type="EMBL" id="CAE2315430.1"/>
    </source>
</evidence>
<proteinExistence type="predicted"/>
<dbReference type="AlphaFoldDB" id="A0A7S4L5X5"/>
<feature type="region of interest" description="Disordered" evidence="1">
    <location>
        <begin position="80"/>
        <end position="129"/>
    </location>
</feature>
<accession>A0A7S4L5X5</accession>
<feature type="compositionally biased region" description="Polar residues" evidence="1">
    <location>
        <begin position="171"/>
        <end position="191"/>
    </location>
</feature>
<reference evidence="2" key="1">
    <citation type="submission" date="2021-01" db="EMBL/GenBank/DDBJ databases">
        <authorList>
            <person name="Corre E."/>
            <person name="Pelletier E."/>
            <person name="Niang G."/>
            <person name="Scheremetjew M."/>
            <person name="Finn R."/>
            <person name="Kale V."/>
            <person name="Holt S."/>
            <person name="Cochrane G."/>
            <person name="Meng A."/>
            <person name="Brown T."/>
            <person name="Cohen L."/>
        </authorList>
    </citation>
    <scope>NUCLEOTIDE SEQUENCE</scope>
    <source>
        <strain evidence="2">CCMP 2712</strain>
    </source>
</reference>
<name>A0A7S4L5X5_GUITH</name>
<organism evidence="2">
    <name type="scientific">Guillardia theta</name>
    <name type="common">Cryptophyte</name>
    <name type="synonym">Cryptomonas phi</name>
    <dbReference type="NCBI Taxonomy" id="55529"/>
    <lineage>
        <taxon>Eukaryota</taxon>
        <taxon>Cryptophyceae</taxon>
        <taxon>Pyrenomonadales</taxon>
        <taxon>Geminigeraceae</taxon>
        <taxon>Guillardia</taxon>
    </lineage>
</organism>
<sequence>MIKSMKSIMTMPKTSVSNLIFVISFTNLISGFGGAAPTNSLLLAGQGLRRRHVHVNTLPDALHCDLKRLEGCIFLSLRGGGKGKEKGSKKSKQDSKEPDVKKSKSKKDADTKANKQKPQSEPEEDFEPLIDLTCKPPIIRFIANDSDSSQGSELIEDLEDLPPMPEPDGNVTDSAWNTSDSSESTEGSVQGETWERLPAFNGTDRISLIAFLRNNSRNDTPFYEFCKAREIEEEANEVKVKQELQVEMEKLAAQRRSRPPPTIARHNTNPPKPAQPSPSRGSPRFASRGSPRPQSRAPPGRDRFQETSRQSFQVDSLLLHEILTKHGLHPAEQEAQVVTSINP</sequence>
<evidence type="ECO:0000256" key="1">
    <source>
        <dbReference type="SAM" id="MobiDB-lite"/>
    </source>
</evidence>